<dbReference type="Gene3D" id="1.10.437.10">
    <property type="entry name" value="Blc2-like"/>
    <property type="match status" value="1"/>
</dbReference>
<evidence type="ECO:0000313" key="6">
    <source>
        <dbReference type="EMBL" id="KAJ8040444.1"/>
    </source>
</evidence>
<evidence type="ECO:0000313" key="7">
    <source>
        <dbReference type="Proteomes" id="UP001152320"/>
    </source>
</evidence>
<feature type="region of interest" description="Disordered" evidence="3">
    <location>
        <begin position="299"/>
        <end position="318"/>
    </location>
</feature>
<feature type="transmembrane region" description="Helical" evidence="4">
    <location>
        <begin position="50"/>
        <end position="68"/>
    </location>
</feature>
<dbReference type="OrthoDB" id="6153129at2759"/>
<dbReference type="InterPro" id="IPR002475">
    <property type="entry name" value="Bcl2-like"/>
</dbReference>
<dbReference type="InterPro" id="IPR043502">
    <property type="entry name" value="DNA/RNA_pol_sf"/>
</dbReference>
<dbReference type="InterPro" id="IPR036834">
    <property type="entry name" value="Bcl-2-like_sf"/>
</dbReference>
<dbReference type="AlphaFoldDB" id="A0A9Q1C9D4"/>
<dbReference type="SUPFAM" id="SSF56672">
    <property type="entry name" value="DNA/RNA polymerases"/>
    <property type="match status" value="1"/>
</dbReference>
<evidence type="ECO:0000256" key="3">
    <source>
        <dbReference type="SAM" id="MobiDB-lite"/>
    </source>
</evidence>
<dbReference type="PANTHER" id="PTHR33206:SF1">
    <property type="entry name" value="DNA-DIRECTED DNA POLYMERASE"/>
    <property type="match status" value="1"/>
</dbReference>
<dbReference type="EMBL" id="JAIZAY010000006">
    <property type="protein sequence ID" value="KAJ8040444.1"/>
    <property type="molecule type" value="Genomic_DNA"/>
</dbReference>
<evidence type="ECO:0000256" key="2">
    <source>
        <dbReference type="ARBA" id="ARBA00022703"/>
    </source>
</evidence>
<dbReference type="SUPFAM" id="SSF56854">
    <property type="entry name" value="Bcl-2 inhibitors of programmed cell death"/>
    <property type="match status" value="1"/>
</dbReference>
<sequence length="356" mass="40991">MHVMALRAQCITYVTLIGGREEEPLMADVIGHSGASRYDQTCLNMLKWRTIFLSIYLLYAMIFVYYHWRFTMGEVGKIARELGRDFINGKLNPQPSPYTKTLYRVGKEIDEKFETTLNEMVKHFEQCDNETIKATLDAMFEDGLFSWGRITMAYIFVRKCAQQCRKQGEDKDEQLAQFVGEYIEAVAQWIEQRGGWDFEYCEMDTDSAYLAISGDSLDDVIKPDMRATFELEKHLSFPRTYTIEHKQYDKRTPGLFKMEWEGNGVVALNSKCYYCFGSEKEKSQLGTAVVGLPVLEDGVENHEGDDNVLEEDPRATTEEARREMGDMMCDVYENNWGQFVLIIVDITGCKTSIILG</sequence>
<evidence type="ECO:0000256" key="1">
    <source>
        <dbReference type="ARBA" id="ARBA00009458"/>
    </source>
</evidence>
<dbReference type="GO" id="GO:0006915">
    <property type="term" value="P:apoptotic process"/>
    <property type="evidence" value="ECO:0007669"/>
    <property type="project" value="UniProtKB-KW"/>
</dbReference>
<dbReference type="PANTHER" id="PTHR33206">
    <property type="entry name" value="PROTEIN CBG10425"/>
    <property type="match status" value="1"/>
</dbReference>
<dbReference type="InterPro" id="IPR026298">
    <property type="entry name" value="Bcl-2_fam"/>
</dbReference>
<keyword evidence="4" id="KW-1133">Transmembrane helix</keyword>
<accession>A0A9Q1C9D4</accession>
<dbReference type="GO" id="GO:0042981">
    <property type="term" value="P:regulation of apoptotic process"/>
    <property type="evidence" value="ECO:0007669"/>
    <property type="project" value="InterPro"/>
</dbReference>
<comment type="caution">
    <text evidence="6">The sequence shown here is derived from an EMBL/GenBank/DDBJ whole genome shotgun (WGS) entry which is preliminary data.</text>
</comment>
<dbReference type="CDD" id="cd06845">
    <property type="entry name" value="Bcl-2_like"/>
    <property type="match status" value="1"/>
</dbReference>
<comment type="similarity">
    <text evidence="1">Belongs to the Bcl-2 family.</text>
</comment>
<feature type="domain" description="Bcl-2 Bcl-2 homology region 1-3" evidence="5">
    <location>
        <begin position="102"/>
        <end position="196"/>
    </location>
</feature>
<organism evidence="6 7">
    <name type="scientific">Holothuria leucospilota</name>
    <name type="common">Black long sea cucumber</name>
    <name type="synonym">Mertensiothuria leucospilota</name>
    <dbReference type="NCBI Taxonomy" id="206669"/>
    <lineage>
        <taxon>Eukaryota</taxon>
        <taxon>Metazoa</taxon>
        <taxon>Echinodermata</taxon>
        <taxon>Eleutherozoa</taxon>
        <taxon>Echinozoa</taxon>
        <taxon>Holothuroidea</taxon>
        <taxon>Aspidochirotacea</taxon>
        <taxon>Aspidochirotida</taxon>
        <taxon>Holothuriidae</taxon>
        <taxon>Holothuria</taxon>
    </lineage>
</organism>
<dbReference type="Proteomes" id="UP001152320">
    <property type="component" value="Chromosome 6"/>
</dbReference>
<name>A0A9Q1C9D4_HOLLE</name>
<proteinExistence type="inferred from homology"/>
<evidence type="ECO:0000256" key="4">
    <source>
        <dbReference type="SAM" id="Phobius"/>
    </source>
</evidence>
<gene>
    <name evidence="6" type="ORF">HOLleu_14739</name>
</gene>
<dbReference type="PROSITE" id="PS50062">
    <property type="entry name" value="BCL2_FAMILY"/>
    <property type="match status" value="1"/>
</dbReference>
<keyword evidence="4" id="KW-0472">Membrane</keyword>
<dbReference type="Pfam" id="PF00452">
    <property type="entry name" value="Bcl-2"/>
    <property type="match status" value="1"/>
</dbReference>
<dbReference type="SMART" id="SM00337">
    <property type="entry name" value="BCL"/>
    <property type="match status" value="1"/>
</dbReference>
<protein>
    <submittedName>
        <fullName evidence="6">Bcl-2-related protein A1</fullName>
    </submittedName>
</protein>
<dbReference type="InterPro" id="IPR046371">
    <property type="entry name" value="Bcl-2_BH1-3"/>
</dbReference>
<keyword evidence="4" id="KW-0812">Transmembrane</keyword>
<evidence type="ECO:0000259" key="5">
    <source>
        <dbReference type="SMART" id="SM00337"/>
    </source>
</evidence>
<keyword evidence="7" id="KW-1185">Reference proteome</keyword>
<keyword evidence="2" id="KW-0053">Apoptosis</keyword>
<reference evidence="6" key="1">
    <citation type="submission" date="2021-10" db="EMBL/GenBank/DDBJ databases">
        <title>Tropical sea cucumber genome reveals ecological adaptation and Cuvierian tubules defense mechanism.</title>
        <authorList>
            <person name="Chen T."/>
        </authorList>
    </citation>
    <scope>NUCLEOTIDE SEQUENCE</scope>
    <source>
        <strain evidence="6">Nanhai2018</strain>
        <tissue evidence="6">Muscle</tissue>
    </source>
</reference>